<dbReference type="SUPFAM" id="SSF56672">
    <property type="entry name" value="DNA/RNA polymerases"/>
    <property type="match status" value="1"/>
</dbReference>
<dbReference type="PANTHER" id="PTHR36688">
    <property type="entry name" value="ENDO/EXONUCLEASE/PHOSPHATASE DOMAIN-CONTAINING PROTEIN"/>
    <property type="match status" value="1"/>
</dbReference>
<dbReference type="InterPro" id="IPR036691">
    <property type="entry name" value="Endo/exonu/phosph_ase_sf"/>
</dbReference>
<organism evidence="2">
    <name type="scientific">Photinus pyralis</name>
    <name type="common">Common eastern firefly</name>
    <name type="synonym">Lampyris pyralis</name>
    <dbReference type="NCBI Taxonomy" id="7054"/>
    <lineage>
        <taxon>Eukaryota</taxon>
        <taxon>Metazoa</taxon>
        <taxon>Ecdysozoa</taxon>
        <taxon>Arthropoda</taxon>
        <taxon>Hexapoda</taxon>
        <taxon>Insecta</taxon>
        <taxon>Pterygota</taxon>
        <taxon>Neoptera</taxon>
        <taxon>Endopterygota</taxon>
        <taxon>Coleoptera</taxon>
        <taxon>Polyphaga</taxon>
        <taxon>Elateriformia</taxon>
        <taxon>Elateroidea</taxon>
        <taxon>Lampyridae</taxon>
        <taxon>Lampyrinae</taxon>
        <taxon>Photinus</taxon>
    </lineage>
</organism>
<feature type="domain" description="Reverse transcriptase" evidence="1">
    <location>
        <begin position="486"/>
        <end position="695"/>
    </location>
</feature>
<dbReference type="Gene3D" id="3.60.10.10">
    <property type="entry name" value="Endonuclease/exonuclease/phosphatase"/>
    <property type="match status" value="1"/>
</dbReference>
<dbReference type="GO" id="GO:0003824">
    <property type="term" value="F:catalytic activity"/>
    <property type="evidence" value="ECO:0007669"/>
    <property type="project" value="InterPro"/>
</dbReference>
<dbReference type="Pfam" id="PF00078">
    <property type="entry name" value="RVT_1"/>
    <property type="match status" value="1"/>
</dbReference>
<dbReference type="SUPFAM" id="SSF56219">
    <property type="entry name" value="DNase I-like"/>
    <property type="match status" value="1"/>
</dbReference>
<dbReference type="EMBL" id="GEZM01099921">
    <property type="protein sequence ID" value="JAV53113.1"/>
    <property type="molecule type" value="Transcribed_RNA"/>
</dbReference>
<dbReference type="EMBL" id="GEZM01099906">
    <property type="protein sequence ID" value="JAV53125.1"/>
    <property type="molecule type" value="Transcribed_RNA"/>
</dbReference>
<dbReference type="InterPro" id="IPR005135">
    <property type="entry name" value="Endo/exonuclease/phosphatase"/>
</dbReference>
<accession>A0A1Y1K0C8</accession>
<reference evidence="2" key="1">
    <citation type="journal article" date="2016" name="Sci. Rep.">
        <title>Molecular characterization of firefly nuptial gifts: a multi-omics approach sheds light on postcopulatory sexual selection.</title>
        <authorList>
            <person name="Al-Wathiqui N."/>
            <person name="Fallon T.R."/>
            <person name="South A."/>
            <person name="Weng J.K."/>
            <person name="Lewis S.M."/>
        </authorList>
    </citation>
    <scope>NUCLEOTIDE SEQUENCE</scope>
</reference>
<dbReference type="CDD" id="cd01650">
    <property type="entry name" value="RT_nLTR_like"/>
    <property type="match status" value="1"/>
</dbReference>
<dbReference type="PROSITE" id="PS50878">
    <property type="entry name" value="RT_POL"/>
    <property type="match status" value="1"/>
</dbReference>
<dbReference type="InterPro" id="IPR052560">
    <property type="entry name" value="RdDP_mobile_element"/>
</dbReference>
<protein>
    <recommendedName>
        <fullName evidence="1">Reverse transcriptase domain-containing protein</fullName>
    </recommendedName>
</protein>
<sequence>MDPNHKHNLNNLLITNYNADGITRQRSSIIVFLSQHNVDIICVSETHLTNEQILKIPGYNIYRNDRQSNTASGGVAIIYKKNITAHQLDLPKTNTIETVAIQVELQNQQKLKIIAAYKQPNKKIAANDLQNIFNDNTPTLLIGDLNCKNTIWGCRATNPDGARLYQSLTTHGIQISPPPEATHIPYRADHKEDILDIVLHKNFAAPITQTVLTELDSDHLPVLIYFARQPKISQGLPKLINGKVDWKMFNETMQQNLTCPTALRNSGNIDKALDHLINAIKISITASTTVQKSKNKRNHYTPPLGILNLISEKHKLKRIWVTTRNEQIKPHLNYHSRQIKKQLDQLRINNYAKYISELEPRDPSMWRATRRILNQYSPIPVIKSDNKTYSSNEEKCEIFAITLAQTFSTSCSKPANLNTQQVNDYVNNNIPAHSNASIIPVTPAEIKQIINKLPTKRAPGADLIPNCLLKGLPMKALVYLTSLFNGCLRIGYFPDQWKYAHVRLFHKPGKKQNDPTGYRPISLLSTLSKVFEKTIHSRLVQHVSVNDVIPKFQFGFRNNYSTVQQLTRITELIEHGFENKLYTVAAFLDIKQAFDRVWHNGLIYKLMQIQVPPYLLLTIKSFLTKRSFSTVINNHISEPKLIEAGVPQGSILAPILFNIYMHDIPEVENSSLAMFADDTAIISQHSDLAAAVSQL</sequence>
<dbReference type="EMBL" id="GEZM01099920">
    <property type="protein sequence ID" value="JAV53117.1"/>
    <property type="molecule type" value="Transcribed_RNA"/>
</dbReference>
<dbReference type="InterPro" id="IPR043502">
    <property type="entry name" value="DNA/RNA_pol_sf"/>
</dbReference>
<proteinExistence type="predicted"/>
<dbReference type="PANTHER" id="PTHR36688:SF2">
    <property type="entry name" value="ENDONUCLEASE_EXONUCLEASE_PHOSPHATASE DOMAIN-CONTAINING PROTEIN"/>
    <property type="match status" value="1"/>
</dbReference>
<evidence type="ECO:0000259" key="1">
    <source>
        <dbReference type="PROSITE" id="PS50878"/>
    </source>
</evidence>
<name>A0A1Y1K0C8_PHOPY</name>
<dbReference type="Pfam" id="PF14529">
    <property type="entry name" value="Exo_endo_phos_2"/>
    <property type="match status" value="1"/>
</dbReference>
<dbReference type="AlphaFoldDB" id="A0A1Y1K0C8"/>
<dbReference type="EMBL" id="GEZM01099918">
    <property type="protein sequence ID" value="JAV53120.1"/>
    <property type="molecule type" value="Transcribed_RNA"/>
</dbReference>
<evidence type="ECO:0000313" key="2">
    <source>
        <dbReference type="EMBL" id="JAV53125.1"/>
    </source>
</evidence>
<dbReference type="GO" id="GO:0071897">
    <property type="term" value="P:DNA biosynthetic process"/>
    <property type="evidence" value="ECO:0007669"/>
    <property type="project" value="UniProtKB-ARBA"/>
</dbReference>
<dbReference type="InterPro" id="IPR000477">
    <property type="entry name" value="RT_dom"/>
</dbReference>